<feature type="transmembrane region" description="Helical" evidence="5">
    <location>
        <begin position="45"/>
        <end position="63"/>
    </location>
</feature>
<dbReference type="Proteomes" id="UP000312702">
    <property type="component" value="Chromosome"/>
</dbReference>
<feature type="transmembrane region" description="Helical" evidence="5">
    <location>
        <begin position="99"/>
        <end position="120"/>
    </location>
</feature>
<keyword evidence="2 5" id="KW-0812">Transmembrane</keyword>
<evidence type="ECO:0000313" key="6">
    <source>
        <dbReference type="EMBL" id="QDC61091.1"/>
    </source>
</evidence>
<proteinExistence type="inferred from homology"/>
<evidence type="ECO:0000256" key="2">
    <source>
        <dbReference type="ARBA" id="ARBA00022692"/>
    </source>
</evidence>
<dbReference type="Pfam" id="PF01925">
    <property type="entry name" value="TauE"/>
    <property type="match status" value="1"/>
</dbReference>
<dbReference type="PANTHER" id="PTHR43701:SF5">
    <property type="entry name" value="MEMBRANE TRANSPORTER PROTEIN-RELATED"/>
    <property type="match status" value="1"/>
</dbReference>
<dbReference type="EMBL" id="CP040973">
    <property type="protein sequence ID" value="QDC61091.1"/>
    <property type="molecule type" value="Genomic_DNA"/>
</dbReference>
<comment type="subcellular location">
    <subcellularLocation>
        <location evidence="5">Cell membrane</location>
        <topology evidence="5">Multi-pass membrane protein</topology>
    </subcellularLocation>
    <subcellularLocation>
        <location evidence="1">Membrane</location>
        <topology evidence="1">Multi-pass membrane protein</topology>
    </subcellularLocation>
</comment>
<evidence type="ECO:0000256" key="4">
    <source>
        <dbReference type="ARBA" id="ARBA00023136"/>
    </source>
</evidence>
<reference evidence="6 7" key="1">
    <citation type="journal article" date="2019" name="ISME J.">
        <title>Evolution in action: habitat transition from sediment to the pelagial leads to genome streamlining in Methylophilaceae.</title>
        <authorList>
            <person name="Salcher M."/>
            <person name="Schaefle D."/>
            <person name="Kaspar M."/>
            <person name="Neuenschwander S.M."/>
            <person name="Ghai R."/>
        </authorList>
    </citation>
    <scope>NUCLEOTIDE SEQUENCE [LARGE SCALE GENOMIC DNA]</scope>
    <source>
        <strain evidence="6 7">MMS-VI-25</strain>
    </source>
</reference>
<name>A0ABX5VSS3_9PROT</name>
<accession>A0ABX5VSS3</accession>
<feature type="transmembrane region" description="Helical" evidence="5">
    <location>
        <begin position="202"/>
        <end position="223"/>
    </location>
</feature>
<sequence length="247" mass="26104">MSFELIDLAISACLLLGAVLYTSVGHAGASIYIAIMTLFNIPSAVIKPTALVMNIFIASLTSWRFIRKGFFDFKVLLPIAIGAIPFAFLGGFINAPSHIYKSIVGIILLISAISLVTNLSNKIDKKLKKPPFFLAVIIGSCIGFLAGLTGTGGGIFLSPLILFLGWSSTKTTSGITALFILINSSFGLLGNYSSVQNLPDQLPLFIGATLIGALIGTTLGIKFYTANTIKKALALVLVIAGFKLLLT</sequence>
<evidence type="ECO:0000256" key="1">
    <source>
        <dbReference type="ARBA" id="ARBA00004141"/>
    </source>
</evidence>
<comment type="similarity">
    <text evidence="5">Belongs to the 4-toluene sulfonate uptake permease (TSUP) (TC 2.A.102) family.</text>
</comment>
<feature type="transmembrane region" description="Helical" evidence="5">
    <location>
        <begin position="75"/>
        <end position="93"/>
    </location>
</feature>
<feature type="transmembrane region" description="Helical" evidence="5">
    <location>
        <begin position="132"/>
        <end position="165"/>
    </location>
</feature>
<keyword evidence="5" id="KW-1003">Cell membrane</keyword>
<evidence type="ECO:0000256" key="5">
    <source>
        <dbReference type="RuleBase" id="RU363041"/>
    </source>
</evidence>
<evidence type="ECO:0000313" key="7">
    <source>
        <dbReference type="Proteomes" id="UP000312702"/>
    </source>
</evidence>
<evidence type="ECO:0000256" key="3">
    <source>
        <dbReference type="ARBA" id="ARBA00022989"/>
    </source>
</evidence>
<protein>
    <recommendedName>
        <fullName evidence="5">Probable membrane transporter protein</fullName>
    </recommendedName>
</protein>
<dbReference type="InterPro" id="IPR002781">
    <property type="entry name" value="TM_pro_TauE-like"/>
</dbReference>
<keyword evidence="4 5" id="KW-0472">Membrane</keyword>
<dbReference type="PANTHER" id="PTHR43701">
    <property type="entry name" value="MEMBRANE TRANSPORTER PROTEIN MJ0441-RELATED"/>
    <property type="match status" value="1"/>
</dbReference>
<keyword evidence="7" id="KW-1185">Reference proteome</keyword>
<feature type="transmembrane region" description="Helical" evidence="5">
    <location>
        <begin position="171"/>
        <end position="190"/>
    </location>
</feature>
<gene>
    <name evidence="6" type="ORF">FIT74_02730</name>
</gene>
<keyword evidence="3 5" id="KW-1133">Transmembrane helix</keyword>
<organism evidence="6 7">
    <name type="scientific">Candidatus Methylopumilus universalis</name>
    <dbReference type="NCBI Taxonomy" id="2588536"/>
    <lineage>
        <taxon>Bacteria</taxon>
        <taxon>Pseudomonadati</taxon>
        <taxon>Pseudomonadota</taxon>
        <taxon>Betaproteobacteria</taxon>
        <taxon>Nitrosomonadales</taxon>
        <taxon>Methylophilaceae</taxon>
        <taxon>Candidatus Methylopumilus</taxon>
    </lineage>
</organism>
<dbReference type="InterPro" id="IPR051598">
    <property type="entry name" value="TSUP/Inactive_protease-like"/>
</dbReference>
<dbReference type="RefSeq" id="WP_139884314.1">
    <property type="nucleotide sequence ID" value="NZ_CP040973.1"/>
</dbReference>